<dbReference type="EMBL" id="RAQO01000009">
    <property type="protein sequence ID" value="RKF14423.1"/>
    <property type="molecule type" value="Genomic_DNA"/>
</dbReference>
<dbReference type="Pfam" id="PF13487">
    <property type="entry name" value="HD_5"/>
    <property type="match status" value="1"/>
</dbReference>
<sequence length="419" mass="46887">MSEIQLEVSRLQVGIYVKLPSKWGEHPFMFSNFKIRDEGQIAVIRSLGLERVTVVPGKSACAPLPLSEVAKPGTDEDKKMSADDAQQALWKEKKQRIEDLKTYRRDLQKVEKEFDRSVSQVRSVMKKLKDRPLNAIGDAQQLIDAMAEDISGGSGLILHLMGDGKDQDNFYYHSLNVSLLGMMLANAAGLTKKEVGEVGMAGLIHDVGKIKIPSQILRKTTPLSKQERNLLKMHTKYGADILNLGDYVPDKVRIVASQHHEYLDGSGYPLGLKKNKILKYSQIITIVNDYDSLCHPDDPSKARIPFTVISYLFKNRKEQLNTQFLGVLIRLLGIYPPGSIVELSSGQIGIVLSVNSKRLLYPTVQVYDENVPKDQAPIVDLETEGLSIEKALKPSTLEQDVCEYLSPRLRANYYYSAGK</sequence>
<keyword evidence="4" id="KW-1185">Reference proteome</keyword>
<dbReference type="GO" id="GO:0008081">
    <property type="term" value="F:phosphoric diester hydrolase activity"/>
    <property type="evidence" value="ECO:0007669"/>
    <property type="project" value="UniProtKB-ARBA"/>
</dbReference>
<dbReference type="Gene3D" id="1.10.3210.10">
    <property type="entry name" value="Hypothetical protein af1432"/>
    <property type="match status" value="1"/>
</dbReference>
<comment type="caution">
    <text evidence="3">The sequence shown here is derived from an EMBL/GenBank/DDBJ whole genome shotgun (WGS) entry which is preliminary data.</text>
</comment>
<name>A0A420E8C2_9ALTE</name>
<feature type="coiled-coil region" evidence="1">
    <location>
        <begin position="93"/>
        <end position="120"/>
    </location>
</feature>
<dbReference type="CDD" id="cd00077">
    <property type="entry name" value="HDc"/>
    <property type="match status" value="1"/>
</dbReference>
<dbReference type="Pfam" id="PF11871">
    <property type="entry name" value="DUF3391"/>
    <property type="match status" value="1"/>
</dbReference>
<dbReference type="InterPro" id="IPR003607">
    <property type="entry name" value="HD/PDEase_dom"/>
</dbReference>
<dbReference type="SMART" id="SM00471">
    <property type="entry name" value="HDc"/>
    <property type="match status" value="1"/>
</dbReference>
<feature type="domain" description="HD-GYP" evidence="2">
    <location>
        <begin position="147"/>
        <end position="344"/>
    </location>
</feature>
<dbReference type="PANTHER" id="PTHR43155">
    <property type="entry name" value="CYCLIC DI-GMP PHOSPHODIESTERASE PA4108-RELATED"/>
    <property type="match status" value="1"/>
</dbReference>
<protein>
    <submittedName>
        <fullName evidence="3">HD-GYP domain-containing protein</fullName>
    </submittedName>
</protein>
<dbReference type="OrthoDB" id="9764808at2"/>
<accession>A0A420E8C2</accession>
<evidence type="ECO:0000259" key="2">
    <source>
        <dbReference type="PROSITE" id="PS51832"/>
    </source>
</evidence>
<evidence type="ECO:0000313" key="4">
    <source>
        <dbReference type="Proteomes" id="UP000286482"/>
    </source>
</evidence>
<dbReference type="RefSeq" id="WP_120356234.1">
    <property type="nucleotide sequence ID" value="NZ_RAQO01000009.1"/>
</dbReference>
<dbReference type="InterPro" id="IPR021812">
    <property type="entry name" value="DUF3391"/>
</dbReference>
<evidence type="ECO:0000313" key="3">
    <source>
        <dbReference type="EMBL" id="RKF14423.1"/>
    </source>
</evidence>
<keyword evidence="1" id="KW-0175">Coiled coil</keyword>
<evidence type="ECO:0000256" key="1">
    <source>
        <dbReference type="SAM" id="Coils"/>
    </source>
</evidence>
<dbReference type="PROSITE" id="PS51832">
    <property type="entry name" value="HD_GYP"/>
    <property type="match status" value="1"/>
</dbReference>
<dbReference type="AlphaFoldDB" id="A0A420E8C2"/>
<dbReference type="PANTHER" id="PTHR43155:SF2">
    <property type="entry name" value="CYCLIC DI-GMP PHOSPHODIESTERASE PA4108"/>
    <property type="match status" value="1"/>
</dbReference>
<proteinExistence type="predicted"/>
<organism evidence="3 4">
    <name type="scientific">Alginatibacterium sediminis</name>
    <dbReference type="NCBI Taxonomy" id="2164068"/>
    <lineage>
        <taxon>Bacteria</taxon>
        <taxon>Pseudomonadati</taxon>
        <taxon>Pseudomonadota</taxon>
        <taxon>Gammaproteobacteria</taxon>
        <taxon>Alteromonadales</taxon>
        <taxon>Alteromonadaceae</taxon>
        <taxon>Alginatibacterium</taxon>
    </lineage>
</organism>
<dbReference type="SUPFAM" id="SSF109604">
    <property type="entry name" value="HD-domain/PDEase-like"/>
    <property type="match status" value="1"/>
</dbReference>
<reference evidence="3 4" key="1">
    <citation type="submission" date="2018-09" db="EMBL/GenBank/DDBJ databases">
        <authorList>
            <person name="Wang Z."/>
        </authorList>
    </citation>
    <scope>NUCLEOTIDE SEQUENCE [LARGE SCALE GENOMIC DNA]</scope>
    <source>
        <strain evidence="3 4">ALS 81</strain>
    </source>
</reference>
<dbReference type="Proteomes" id="UP000286482">
    <property type="component" value="Unassembled WGS sequence"/>
</dbReference>
<dbReference type="InterPro" id="IPR037522">
    <property type="entry name" value="HD_GYP_dom"/>
</dbReference>
<gene>
    <name evidence="3" type="ORF">DBZ36_17370</name>
</gene>